<dbReference type="InterPro" id="IPR003439">
    <property type="entry name" value="ABC_transporter-like_ATP-bd"/>
</dbReference>
<dbReference type="OrthoDB" id="10255969at2759"/>
<organism evidence="7 8">
    <name type="scientific">Symbiodinium microadriaticum</name>
    <name type="common">Dinoflagellate</name>
    <name type="synonym">Zooxanthella microadriatica</name>
    <dbReference type="NCBI Taxonomy" id="2951"/>
    <lineage>
        <taxon>Eukaryota</taxon>
        <taxon>Sar</taxon>
        <taxon>Alveolata</taxon>
        <taxon>Dinophyceae</taxon>
        <taxon>Suessiales</taxon>
        <taxon>Symbiodiniaceae</taxon>
        <taxon>Symbiodinium</taxon>
    </lineage>
</organism>
<comment type="caution">
    <text evidence="7">The sequence shown here is derived from an EMBL/GenBank/DDBJ whole genome shotgun (WGS) entry which is preliminary data.</text>
</comment>
<dbReference type="PROSITE" id="PS00211">
    <property type="entry name" value="ABC_TRANSPORTER_1"/>
    <property type="match status" value="1"/>
</dbReference>
<dbReference type="AlphaFoldDB" id="A0A1Q9EA65"/>
<evidence type="ECO:0000313" key="7">
    <source>
        <dbReference type="EMBL" id="OLQ04316.1"/>
    </source>
</evidence>
<dbReference type="SMART" id="SM00838">
    <property type="entry name" value="EFG_C"/>
    <property type="match status" value="1"/>
</dbReference>
<name>A0A1Q9EA65_SYMMI</name>
<keyword evidence="5" id="KW-0342">GTP-binding</keyword>
<dbReference type="GO" id="GO:0003746">
    <property type="term" value="F:translation elongation factor activity"/>
    <property type="evidence" value="ECO:0007669"/>
    <property type="project" value="UniProtKB-KW"/>
</dbReference>
<dbReference type="GO" id="GO:0005319">
    <property type="term" value="F:lipid transporter activity"/>
    <property type="evidence" value="ECO:0007669"/>
    <property type="project" value="TreeGrafter"/>
</dbReference>
<dbReference type="Pfam" id="PF00679">
    <property type="entry name" value="EFG_C"/>
    <property type="match status" value="1"/>
</dbReference>
<evidence type="ECO:0000256" key="1">
    <source>
        <dbReference type="ARBA" id="ARBA00022448"/>
    </source>
</evidence>
<keyword evidence="4" id="KW-0648">Protein biosynthesis</keyword>
<evidence type="ECO:0000313" key="8">
    <source>
        <dbReference type="Proteomes" id="UP000186817"/>
    </source>
</evidence>
<dbReference type="Proteomes" id="UP000186817">
    <property type="component" value="Unassembled WGS sequence"/>
</dbReference>
<dbReference type="GO" id="GO:0005525">
    <property type="term" value="F:GTP binding"/>
    <property type="evidence" value="ECO:0007669"/>
    <property type="project" value="UniProtKB-KW"/>
</dbReference>
<dbReference type="GO" id="GO:0016020">
    <property type="term" value="C:membrane"/>
    <property type="evidence" value="ECO:0007669"/>
    <property type="project" value="InterPro"/>
</dbReference>
<feature type="domain" description="ABC transporter" evidence="6">
    <location>
        <begin position="29"/>
        <end position="271"/>
    </location>
</feature>
<evidence type="ECO:0000256" key="4">
    <source>
        <dbReference type="ARBA" id="ARBA00022917"/>
    </source>
</evidence>
<gene>
    <name evidence="7" type="primary">fusA</name>
    <name evidence="7" type="ORF">AK812_SmicGene12623</name>
</gene>
<dbReference type="GO" id="GO:0005524">
    <property type="term" value="F:ATP binding"/>
    <property type="evidence" value="ECO:0007669"/>
    <property type="project" value="InterPro"/>
</dbReference>
<evidence type="ECO:0000259" key="6">
    <source>
        <dbReference type="PROSITE" id="PS50893"/>
    </source>
</evidence>
<dbReference type="EMBL" id="LSRX01000213">
    <property type="protein sequence ID" value="OLQ04316.1"/>
    <property type="molecule type" value="Genomic_DNA"/>
</dbReference>
<dbReference type="InterPro" id="IPR017871">
    <property type="entry name" value="ABC_transporter-like_CS"/>
</dbReference>
<dbReference type="GO" id="GO:0016887">
    <property type="term" value="F:ATP hydrolysis activity"/>
    <property type="evidence" value="ECO:0007669"/>
    <property type="project" value="InterPro"/>
</dbReference>
<keyword evidence="2" id="KW-0677">Repeat</keyword>
<dbReference type="Gene3D" id="3.30.230.10">
    <property type="match status" value="1"/>
</dbReference>
<dbReference type="Gene3D" id="3.40.50.300">
    <property type="entry name" value="P-loop containing nucleotide triphosphate hydrolases"/>
    <property type="match status" value="1"/>
</dbReference>
<dbReference type="FunFam" id="3.30.70.240:FF:000001">
    <property type="entry name" value="Elongation factor G"/>
    <property type="match status" value="1"/>
</dbReference>
<keyword evidence="3" id="KW-0547">Nucleotide-binding</keyword>
<dbReference type="Pfam" id="PF03764">
    <property type="entry name" value="EFG_IV"/>
    <property type="match status" value="1"/>
</dbReference>
<dbReference type="Pfam" id="PF23321">
    <property type="entry name" value="R1_ABCA1"/>
    <property type="match status" value="1"/>
</dbReference>
<keyword evidence="7" id="KW-0251">Elongation factor</keyword>
<dbReference type="InterPro" id="IPR035647">
    <property type="entry name" value="EFG_III/V"/>
</dbReference>
<dbReference type="InterPro" id="IPR005517">
    <property type="entry name" value="Transl_elong_EFG/EF2_IV"/>
</dbReference>
<accession>A0A1Q9EA65</accession>
<reference evidence="7 8" key="1">
    <citation type="submission" date="2016-02" db="EMBL/GenBank/DDBJ databases">
        <title>Genome analysis of coral dinoflagellate symbionts highlights evolutionary adaptations to a symbiotic lifestyle.</title>
        <authorList>
            <person name="Aranda M."/>
            <person name="Li Y."/>
            <person name="Liew Y.J."/>
            <person name="Baumgarten S."/>
            <person name="Simakov O."/>
            <person name="Wilson M."/>
            <person name="Piel J."/>
            <person name="Ashoor H."/>
            <person name="Bougouffa S."/>
            <person name="Bajic V.B."/>
            <person name="Ryu T."/>
            <person name="Ravasi T."/>
            <person name="Bayer T."/>
            <person name="Micklem G."/>
            <person name="Kim H."/>
            <person name="Bhak J."/>
            <person name="Lajeunesse T.C."/>
            <person name="Voolstra C.R."/>
        </authorList>
    </citation>
    <scope>NUCLEOTIDE SEQUENCE [LARGE SCALE GENOMIC DNA]</scope>
    <source>
        <strain evidence="7 8">CCMP2467</strain>
    </source>
</reference>
<dbReference type="InterPro" id="IPR000640">
    <property type="entry name" value="EFG_V-like"/>
</dbReference>
<evidence type="ECO:0000256" key="5">
    <source>
        <dbReference type="ARBA" id="ARBA00023134"/>
    </source>
</evidence>
<dbReference type="SUPFAM" id="SSF52540">
    <property type="entry name" value="P-loop containing nucleoside triphosphate hydrolases"/>
    <property type="match status" value="1"/>
</dbReference>
<keyword evidence="1" id="KW-0813">Transport</keyword>
<keyword evidence="8" id="KW-1185">Reference proteome</keyword>
<dbReference type="InterPro" id="IPR014721">
    <property type="entry name" value="Ribsml_uS5_D2-typ_fold_subgr"/>
</dbReference>
<dbReference type="PANTHER" id="PTHR19229">
    <property type="entry name" value="ATP-BINDING CASSETTE TRANSPORTER SUBFAMILY A ABCA"/>
    <property type="match status" value="1"/>
</dbReference>
<evidence type="ECO:0000256" key="2">
    <source>
        <dbReference type="ARBA" id="ARBA00022737"/>
    </source>
</evidence>
<dbReference type="Gene3D" id="3.30.70.240">
    <property type="match status" value="1"/>
</dbReference>
<dbReference type="InterPro" id="IPR026082">
    <property type="entry name" value="ABCA"/>
</dbReference>
<dbReference type="GO" id="GO:0140359">
    <property type="term" value="F:ABC-type transporter activity"/>
    <property type="evidence" value="ECO:0007669"/>
    <property type="project" value="InterPro"/>
</dbReference>
<dbReference type="SUPFAM" id="SSF54980">
    <property type="entry name" value="EF-G C-terminal domain-like"/>
    <property type="match status" value="1"/>
</dbReference>
<dbReference type="InterPro" id="IPR027417">
    <property type="entry name" value="P-loop_NTPase"/>
</dbReference>
<dbReference type="InterPro" id="IPR035649">
    <property type="entry name" value="EFG_V"/>
</dbReference>
<proteinExistence type="predicted"/>
<dbReference type="PANTHER" id="PTHR19229:SF36">
    <property type="entry name" value="ATP-BINDING CASSETTE SUB-FAMILY A MEMBER 2"/>
    <property type="match status" value="1"/>
</dbReference>
<dbReference type="InterPro" id="IPR020568">
    <property type="entry name" value="Ribosomal_Su5_D2-typ_SF"/>
</dbReference>
<dbReference type="CDD" id="cd03713">
    <property type="entry name" value="EFG_mtEFG_C"/>
    <property type="match status" value="1"/>
</dbReference>
<dbReference type="InterPro" id="IPR056264">
    <property type="entry name" value="R2_ABCA1-4-like"/>
</dbReference>
<protein>
    <submittedName>
        <fullName evidence="7">Elongation factor G</fullName>
    </submittedName>
</protein>
<evidence type="ECO:0000256" key="3">
    <source>
        <dbReference type="ARBA" id="ARBA00022741"/>
    </source>
</evidence>
<dbReference type="PROSITE" id="PS50893">
    <property type="entry name" value="ABC_TRANSPORTER_2"/>
    <property type="match status" value="1"/>
</dbReference>
<dbReference type="SUPFAM" id="SSF54211">
    <property type="entry name" value="Ribosomal protein S5 domain 2-like"/>
    <property type="match status" value="1"/>
</dbReference>
<sequence length="776" mass="85219">MGFPVVDVKAKLKDGGFHPVDSSAIAFEIAARAIFKEGASQAKPIVMEPIMKVEVITPEEYMGGIIGDLNSRRGIIQNLATRGNLHVVNASVPLAEMFSYIAELRNLSKGRANYAMEFEKYEAVPENVAESIASKYYGRIKGVPEKELKDTVHRLLQRLGLSPEDAKKATSRYSGGMKRKLSVAIALIGHSQMLFMDEPTAAVDAGAKRHLWKVINKRASDQTVVLTTHSMEEAEALSSRMAIQVKGSLRCLGTTMHIKQKYGTGYQLELFLAQGFSVGEGFATKQEELEAFVQQKISAKSFLLEGHAERFLYQLPPRGESLQLGRVFQAMEAEKNRLGITDYSLSQPSLEQVFLRFAKEQFDAQKAEGNFGMCAGDAALLDALKAVNQAVSMNHMPSPMMPTVPQANSPPKPQLRFCPNCGAKVISQAHRFCAYCCFPFSHLQDETVPAKAPETASPMPLVTTPMQMMQGGGGGLDPMQQSLLMNMQQAAQAGMPQAAMGNFRAGTRMPPSKDDSLLGSLRYFRYVEADQIDVELAKVWRRPLANDPQLLANVLYVGPLPDSHPGFGSSCGLRGEPLRRSRRDHLTLASHQAGICSDCAGGMLSQLSVEWPEGRVEGLALLLTHSHMVRVLHSEFQASALDFTFVAQEGERIRKRPVEAVMRSVAEEASGEDWAVPVRFPQQEPGVYSRLATEAGMDKPKELEARDDAQPPMQAAPRRGILGSWLAPWTSMFQQDDEEDAACEVCSEAEDHRPCSEQLCLEQTPDCAAVQLELAT</sequence>